<dbReference type="InterPro" id="IPR045155">
    <property type="entry name" value="Beta-lactam_cat"/>
</dbReference>
<dbReference type="PANTHER" id="PTHR35333">
    <property type="entry name" value="BETA-LACTAMASE"/>
    <property type="match status" value="1"/>
</dbReference>
<dbReference type="HOGENOM" id="CLU_053694_0_0_9"/>
<dbReference type="InterPro" id="IPR000871">
    <property type="entry name" value="Beta-lactam_class-A"/>
</dbReference>
<dbReference type="GO" id="GO:0008800">
    <property type="term" value="F:beta-lactamase activity"/>
    <property type="evidence" value="ECO:0007669"/>
    <property type="project" value="InterPro"/>
</dbReference>
<dbReference type="GO" id="GO:0030655">
    <property type="term" value="P:beta-lactam antibiotic catabolic process"/>
    <property type="evidence" value="ECO:0007669"/>
    <property type="project" value="InterPro"/>
</dbReference>
<organism evidence="4 5">
    <name type="scientific">Streptococcus pyogenes serotype M3 (strain ATCC BAA-595 / MGAS315)</name>
    <dbReference type="NCBI Taxonomy" id="198466"/>
    <lineage>
        <taxon>Bacteria</taxon>
        <taxon>Bacillati</taxon>
        <taxon>Bacillota</taxon>
        <taxon>Bacilli</taxon>
        <taxon>Lactobacillales</taxon>
        <taxon>Streptococcaceae</taxon>
        <taxon>Streptococcus</taxon>
    </lineage>
</organism>
<dbReference type="Gene3D" id="3.40.710.10">
    <property type="entry name" value="DD-peptidase/beta-lactamase superfamily"/>
    <property type="match status" value="1"/>
</dbReference>
<dbReference type="AlphaFoldDB" id="A0A0H2USZ3"/>
<reference evidence="4 5" key="1">
    <citation type="journal article" date="2002" name="Proc. Natl. Acad. Sci. U.S.A.">
        <title>Genome sequence of a serotype M3 strain of group A Streptococcus: phage-encoded toxins, the high-virulence phenotype, and clone emergence.</title>
        <authorList>
            <person name="Beres S.B."/>
            <person name="Sylva G.L."/>
            <person name="Barbian K.D."/>
            <person name="Lei B."/>
            <person name="Hoff J.S."/>
            <person name="Mammarella N.D."/>
            <person name="Liu M.Y."/>
            <person name="Smoot J.C."/>
            <person name="Porcella S.F."/>
            <person name="Parkins L.D."/>
            <person name="Campbell D.S."/>
            <person name="Smith T.M."/>
            <person name="McCormick J.K."/>
            <person name="Leung D.Y."/>
            <person name="Schlievert P.M."/>
            <person name="Musser J.M."/>
        </authorList>
    </citation>
    <scope>NUCLEOTIDE SEQUENCE [LARGE SCALE GENOMIC DNA]</scope>
    <source>
        <strain evidence="5">ATCC BAA-595 / MGAS315</strain>
    </source>
</reference>
<dbReference type="GO" id="GO:0046677">
    <property type="term" value="P:response to antibiotic"/>
    <property type="evidence" value="ECO:0007669"/>
    <property type="project" value="InterPro"/>
</dbReference>
<accession>A0A0H2USZ3</accession>
<gene>
    <name evidence="4" type="ordered locus">SpyM3_0009</name>
</gene>
<feature type="domain" description="DUF5776" evidence="3">
    <location>
        <begin position="46"/>
        <end position="111"/>
    </location>
</feature>
<sequence length="428" mass="48839">MRKLLAAMLMTFFLTPLPVISTEKKLIFSKNAVYQLKQDVVQSTQFYNQLPSNPNLYQETCAYKDSDLTLPVGRLGVNQPLPIKSLVLNKESLPVFELADGTYVEANRQLIYDDIVLNQVDIDSYFWTQKKLRLYSAPYVLGTQTIPSSVSFAQKVHATQMAQTNHGTYYLIDDKGWASQEDLVQFDNRMLKVQEMLLQKYNNPNYSIFVKQLNTQTSAGINADKKMYAASISKLAPLYIVQKQLQKKKLAENKTLTYIKDVNHFYGDYDPLGSGKISKIPDNKDYRVEDLLKAVAQQSDNVATNILGYYLCHQYDKAFRSEIKALSGIDWDMEQRLLTSRSAANMMEAIYHQKGQIISYLSNTEFDQQRITKNITVPVAHKIGDAYDYKHDVAIIYGNTPFILSIFTNKSTYEDITAIADDVYGILK</sequence>
<dbReference type="KEGG" id="spg:SpyM3_0009"/>
<feature type="signal peptide" evidence="1">
    <location>
        <begin position="1"/>
        <end position="21"/>
    </location>
</feature>
<protein>
    <submittedName>
        <fullName evidence="4">Uncharacterized protein</fullName>
    </submittedName>
</protein>
<dbReference type="Proteomes" id="UP000000564">
    <property type="component" value="Chromosome"/>
</dbReference>
<dbReference type="InterPro" id="IPR012338">
    <property type="entry name" value="Beta-lactam/transpept-like"/>
</dbReference>
<keyword evidence="1" id="KW-0732">Signal</keyword>
<proteinExistence type="predicted"/>
<feature type="domain" description="Beta-lactamase class A catalytic" evidence="2">
    <location>
        <begin position="207"/>
        <end position="408"/>
    </location>
</feature>
<feature type="chain" id="PRO_5002599687" evidence="1">
    <location>
        <begin position="22"/>
        <end position="428"/>
    </location>
</feature>
<dbReference type="RefSeq" id="WP_011054088.1">
    <property type="nucleotide sequence ID" value="NC_004070.1"/>
</dbReference>
<dbReference type="EMBL" id="AE014074">
    <property type="protein sequence ID" value="AAM78616.1"/>
    <property type="molecule type" value="Genomic_DNA"/>
</dbReference>
<evidence type="ECO:0000256" key="1">
    <source>
        <dbReference type="SAM" id="SignalP"/>
    </source>
</evidence>
<dbReference type="InterPro" id="IPR044081">
    <property type="entry name" value="DUF5776"/>
</dbReference>
<dbReference type="Pfam" id="PF19087">
    <property type="entry name" value="DUF5776"/>
    <property type="match status" value="1"/>
</dbReference>
<evidence type="ECO:0000313" key="4">
    <source>
        <dbReference type="EMBL" id="AAM78616.1"/>
    </source>
</evidence>
<name>A0A0H2USZ3_STRP3</name>
<dbReference type="PANTHER" id="PTHR35333:SF3">
    <property type="entry name" value="BETA-LACTAMASE-TYPE TRANSPEPTIDASE FOLD CONTAINING PROTEIN"/>
    <property type="match status" value="1"/>
</dbReference>
<evidence type="ECO:0000313" key="5">
    <source>
        <dbReference type="Proteomes" id="UP000000564"/>
    </source>
</evidence>
<evidence type="ECO:0000259" key="3">
    <source>
        <dbReference type="Pfam" id="PF19087"/>
    </source>
</evidence>
<dbReference type="SUPFAM" id="SSF56601">
    <property type="entry name" value="beta-lactamase/transpeptidase-like"/>
    <property type="match status" value="1"/>
</dbReference>
<dbReference type="Pfam" id="PF13354">
    <property type="entry name" value="Beta-lactamase2"/>
    <property type="match status" value="1"/>
</dbReference>
<evidence type="ECO:0000259" key="2">
    <source>
        <dbReference type="Pfam" id="PF13354"/>
    </source>
</evidence>